<dbReference type="InterPro" id="IPR022302">
    <property type="entry name" value="Phosphoesterase_putative"/>
</dbReference>
<feature type="domain" description="Calcineurin-like phosphoesterase" evidence="1">
    <location>
        <begin position="3"/>
        <end position="228"/>
    </location>
</feature>
<sequence>MRKIGMTSDNHFDINQVAVPRVIKQQAAYLRQHHYTDYLIAGDLFNDFTRSVAYVNQLAQQLQGQCRVYFIAGNHDMIRGTNFNQLQSSVNAHYVHQKMIAFPGTDYVLIGNNGWYDYQFANLSGKSAADFAQWKRAFWVDGAIVQPVSDIERMALVLKATKMQLQQAANQGKKVIYMTHFVPQAAYISHTGRRPRWAEMANALMGSPRLGQLLTQYHVQAVLFGHTHLKYPPRQIQGVTYFCAPVGYGTKRHCEWRWGTNFFNEWQACLQTYCIK</sequence>
<comment type="caution">
    <text evidence="2">The sequence shown here is derived from an EMBL/GenBank/DDBJ whole genome shotgun (WGS) entry which is preliminary data.</text>
</comment>
<proteinExistence type="predicted"/>
<dbReference type="Pfam" id="PF00149">
    <property type="entry name" value="Metallophos"/>
    <property type="match status" value="1"/>
</dbReference>
<dbReference type="GO" id="GO:0016787">
    <property type="term" value="F:hydrolase activity"/>
    <property type="evidence" value="ECO:0007669"/>
    <property type="project" value="InterPro"/>
</dbReference>
<evidence type="ECO:0000259" key="1">
    <source>
        <dbReference type="Pfam" id="PF00149"/>
    </source>
</evidence>
<organism evidence="2 3">
    <name type="scientific">Loigolactobacillus rennini DSM 20253</name>
    <dbReference type="NCBI Taxonomy" id="1423796"/>
    <lineage>
        <taxon>Bacteria</taxon>
        <taxon>Bacillati</taxon>
        <taxon>Bacillota</taxon>
        <taxon>Bacilli</taxon>
        <taxon>Lactobacillales</taxon>
        <taxon>Lactobacillaceae</taxon>
        <taxon>Loigolactobacillus</taxon>
    </lineage>
</organism>
<dbReference type="InterPro" id="IPR052963">
    <property type="entry name" value="Pantetheine_PDE"/>
</dbReference>
<dbReference type="STRING" id="1423796.FC24_GL001563"/>
<dbReference type="CDD" id="cd00838">
    <property type="entry name" value="MPP_superfamily"/>
    <property type="match status" value="1"/>
</dbReference>
<dbReference type="InterPro" id="IPR004843">
    <property type="entry name" value="Calcineurin-like_PHP"/>
</dbReference>
<dbReference type="PATRIC" id="fig|1423796.3.peg.1591"/>
<keyword evidence="3" id="KW-1185">Reference proteome</keyword>
<dbReference type="RefSeq" id="WP_057874116.1">
    <property type="nucleotide sequence ID" value="NZ_AYYI01000040.1"/>
</dbReference>
<protein>
    <recommendedName>
        <fullName evidence="1">Calcineurin-like phosphoesterase domain-containing protein</fullName>
    </recommendedName>
</protein>
<dbReference type="SUPFAM" id="SSF56300">
    <property type="entry name" value="Metallo-dependent phosphatases"/>
    <property type="match status" value="1"/>
</dbReference>
<accession>A0A0R2D9Q0</accession>
<dbReference type="PANTHER" id="PTHR36492:SF2">
    <property type="entry name" value="[ACYL-CARRIER-PROTEIN] PHOSPHODIESTERASE PPTH"/>
    <property type="match status" value="1"/>
</dbReference>
<evidence type="ECO:0000313" key="3">
    <source>
        <dbReference type="Proteomes" id="UP000051638"/>
    </source>
</evidence>
<dbReference type="OrthoDB" id="113290at2"/>
<dbReference type="EMBL" id="AYYI01000040">
    <property type="protein sequence ID" value="KRM97433.1"/>
    <property type="molecule type" value="Genomic_DNA"/>
</dbReference>
<dbReference type="PANTHER" id="PTHR36492">
    <property type="match status" value="1"/>
</dbReference>
<dbReference type="NCBIfam" id="TIGR03729">
    <property type="entry name" value="acc_ester"/>
    <property type="match status" value="1"/>
</dbReference>
<name>A0A0R2D9Q0_9LACO</name>
<dbReference type="Proteomes" id="UP000051638">
    <property type="component" value="Unassembled WGS sequence"/>
</dbReference>
<dbReference type="InterPro" id="IPR029052">
    <property type="entry name" value="Metallo-depent_PP-like"/>
</dbReference>
<reference evidence="2 3" key="1">
    <citation type="journal article" date="2015" name="Genome Announc.">
        <title>Expanding the biotechnology potential of lactobacilli through comparative genomics of 213 strains and associated genera.</title>
        <authorList>
            <person name="Sun Z."/>
            <person name="Harris H.M."/>
            <person name="McCann A."/>
            <person name="Guo C."/>
            <person name="Argimon S."/>
            <person name="Zhang W."/>
            <person name="Yang X."/>
            <person name="Jeffery I.B."/>
            <person name="Cooney J.C."/>
            <person name="Kagawa T.F."/>
            <person name="Liu W."/>
            <person name="Song Y."/>
            <person name="Salvetti E."/>
            <person name="Wrobel A."/>
            <person name="Rasinkangas P."/>
            <person name="Parkhill J."/>
            <person name="Rea M.C."/>
            <person name="O'Sullivan O."/>
            <person name="Ritari J."/>
            <person name="Douillard F.P."/>
            <person name="Paul Ross R."/>
            <person name="Yang R."/>
            <person name="Briner A.E."/>
            <person name="Felis G.E."/>
            <person name="de Vos W.M."/>
            <person name="Barrangou R."/>
            <person name="Klaenhammer T.R."/>
            <person name="Caufield P.W."/>
            <person name="Cui Y."/>
            <person name="Zhang H."/>
            <person name="O'Toole P.W."/>
        </authorList>
    </citation>
    <scope>NUCLEOTIDE SEQUENCE [LARGE SCALE GENOMIC DNA]</scope>
    <source>
        <strain evidence="2 3">DSM 20253</strain>
    </source>
</reference>
<gene>
    <name evidence="2" type="ORF">FC24_GL001563</name>
</gene>
<evidence type="ECO:0000313" key="2">
    <source>
        <dbReference type="EMBL" id="KRM97433.1"/>
    </source>
</evidence>
<dbReference type="AlphaFoldDB" id="A0A0R2D9Q0"/>
<dbReference type="Gene3D" id="3.60.21.10">
    <property type="match status" value="1"/>
</dbReference>